<keyword evidence="3 4" id="KW-0732">Signal</keyword>
<keyword evidence="2" id="KW-0813">Transport</keyword>
<dbReference type="InterPro" id="IPR005318">
    <property type="entry name" value="OM_porin_bac"/>
</dbReference>
<evidence type="ECO:0000313" key="5">
    <source>
        <dbReference type="EMBL" id="PQL91720.1"/>
    </source>
</evidence>
<dbReference type="GO" id="GO:0015288">
    <property type="term" value="F:porin activity"/>
    <property type="evidence" value="ECO:0007669"/>
    <property type="project" value="TreeGrafter"/>
</dbReference>
<reference evidence="5 6" key="1">
    <citation type="submission" date="2018-02" db="EMBL/GenBank/DDBJ databases">
        <title>Genome sequences of Apibacter spp., gut symbionts of Asian honey bees.</title>
        <authorList>
            <person name="Kwong W.K."/>
            <person name="Steele M.I."/>
            <person name="Moran N.A."/>
        </authorList>
    </citation>
    <scope>NUCLEOTIDE SEQUENCE [LARGE SCALE GENOMIC DNA]</scope>
    <source>
        <strain evidence="6">wkB301</strain>
    </source>
</reference>
<dbReference type="PANTHER" id="PTHR34596:SF2">
    <property type="entry name" value="CHITOPORIN"/>
    <property type="match status" value="1"/>
</dbReference>
<protein>
    <submittedName>
        <fullName evidence="5">Outer membrane porin, OprD family</fullName>
    </submittedName>
</protein>
<comment type="caution">
    <text evidence="5">The sequence shown here is derived from an EMBL/GenBank/DDBJ whole genome shotgun (WGS) entry which is preliminary data.</text>
</comment>
<dbReference type="InterPro" id="IPR023614">
    <property type="entry name" value="Porin_dom_sf"/>
</dbReference>
<evidence type="ECO:0000256" key="4">
    <source>
        <dbReference type="SAM" id="SignalP"/>
    </source>
</evidence>
<dbReference type="Gene3D" id="2.40.160.10">
    <property type="entry name" value="Porin"/>
    <property type="match status" value="1"/>
</dbReference>
<dbReference type="GO" id="GO:0016020">
    <property type="term" value="C:membrane"/>
    <property type="evidence" value="ECO:0007669"/>
    <property type="project" value="InterPro"/>
</dbReference>
<dbReference type="PANTHER" id="PTHR34596">
    <property type="entry name" value="CHITOPORIN"/>
    <property type="match status" value="1"/>
</dbReference>
<evidence type="ECO:0000256" key="2">
    <source>
        <dbReference type="ARBA" id="ARBA00022448"/>
    </source>
</evidence>
<dbReference type="Proteomes" id="UP000238042">
    <property type="component" value="Unassembled WGS sequence"/>
</dbReference>
<proteinExistence type="inferred from homology"/>
<comment type="similarity">
    <text evidence="1">Belongs to the outer membrane porin (Opr) (TC 1.B.25) family.</text>
</comment>
<feature type="signal peptide" evidence="4">
    <location>
        <begin position="1"/>
        <end position="19"/>
    </location>
</feature>
<dbReference type="EMBL" id="PSZM01000040">
    <property type="protein sequence ID" value="PQL91720.1"/>
    <property type="molecule type" value="Genomic_DNA"/>
</dbReference>
<dbReference type="AlphaFoldDB" id="A0A2S8AAV8"/>
<dbReference type="Pfam" id="PF03573">
    <property type="entry name" value="OprD"/>
    <property type="match status" value="1"/>
</dbReference>
<keyword evidence="6" id="KW-1185">Reference proteome</keyword>
<organism evidence="5 6">
    <name type="scientific">Apibacter adventoris</name>
    <dbReference type="NCBI Taxonomy" id="1679466"/>
    <lineage>
        <taxon>Bacteria</taxon>
        <taxon>Pseudomonadati</taxon>
        <taxon>Bacteroidota</taxon>
        <taxon>Flavobacteriia</taxon>
        <taxon>Flavobacteriales</taxon>
        <taxon>Weeksellaceae</taxon>
        <taxon>Apibacter</taxon>
    </lineage>
</organism>
<evidence type="ECO:0000313" key="6">
    <source>
        <dbReference type="Proteomes" id="UP000238042"/>
    </source>
</evidence>
<evidence type="ECO:0000256" key="3">
    <source>
        <dbReference type="ARBA" id="ARBA00022729"/>
    </source>
</evidence>
<name>A0A2S8AAV8_9FLAO</name>
<gene>
    <name evidence="5" type="primary">chiP</name>
    <name evidence="5" type="ORF">C4S77_07935</name>
</gene>
<dbReference type="GO" id="GO:0015772">
    <property type="term" value="P:oligosaccharide transport"/>
    <property type="evidence" value="ECO:0007669"/>
    <property type="project" value="TreeGrafter"/>
</dbReference>
<dbReference type="RefSeq" id="WP_105247091.1">
    <property type="nucleotide sequence ID" value="NZ_PSZM01000040.1"/>
</dbReference>
<sequence>MRKKLSLIFILLFSIFYSAKTNQSFKKLSGNFLIDQLKNETDSTKLKQSQNLPPDSLSLNLSSENTAKKSTSIKNFLKKSTLGGTLYFWDRNRERKNRITQQYVNDIIQTTFFAELNFKSAYIAQMFSLELGGYGIWQPNSRGNNHPSEMAFSKHKSRWRETWDDDTGGFSFYKALMDFKFKNYLWAKIGYLQPSGQTLLATHWSMLPGTYEGIEVGTVLDFGKSGVLSASYMWTDRYKTPWYRKLDKFYRMGPDSKRVHYLHSLGLKYDMKNNLVLEAAFGQSEHYLNQYFSKISYKINLFNSPLSMSYQFYGSQNQGNSGIKVYDGLAFLQGITFNYPIGPVGIRLEGTAVKANGKQGYFLQRMTSAYASTQGRLDISWNSRSDFNARDEKAIFAEISYQLKDIAAFLKGFVIATSYAYGWDAKPSSDPIYDQSQKIWERSWNLDFSYSVSKGYFKGTLFQLHYTSYNNNSKHKTWSGGYANIFQDEHDLKITVTFPFNLLTPKK</sequence>
<dbReference type="OrthoDB" id="5579297at2"/>
<evidence type="ECO:0000256" key="1">
    <source>
        <dbReference type="ARBA" id="ARBA00009075"/>
    </source>
</evidence>
<feature type="chain" id="PRO_5015652175" evidence="4">
    <location>
        <begin position="20"/>
        <end position="507"/>
    </location>
</feature>
<accession>A0A2S8AAV8</accession>